<feature type="transmembrane region" description="Helical" evidence="1">
    <location>
        <begin position="86"/>
        <end position="104"/>
    </location>
</feature>
<proteinExistence type="predicted"/>
<keyword evidence="1" id="KW-0472">Membrane</keyword>
<evidence type="ECO:0000313" key="2">
    <source>
        <dbReference type="EMBL" id="OXM45178.1"/>
    </source>
</evidence>
<feature type="transmembrane region" description="Helical" evidence="1">
    <location>
        <begin position="124"/>
        <end position="149"/>
    </location>
</feature>
<feature type="transmembrane region" description="Helical" evidence="1">
    <location>
        <begin position="170"/>
        <end position="190"/>
    </location>
</feature>
<dbReference type="EMBL" id="NMQU01000106">
    <property type="protein sequence ID" value="OXM45178.1"/>
    <property type="molecule type" value="Genomic_DNA"/>
</dbReference>
<reference evidence="2 3" key="1">
    <citation type="submission" date="2017-07" db="EMBL/GenBank/DDBJ databases">
        <title>Amycolatopsis alba DSM 44262 Genome sequencing and assembly.</title>
        <authorList>
            <person name="Kaur N."/>
            <person name="Mayilraj S."/>
        </authorList>
    </citation>
    <scope>NUCLEOTIDE SEQUENCE [LARGE SCALE GENOMIC DNA]</scope>
    <source>
        <strain evidence="2 3">DSM 44262</strain>
    </source>
</reference>
<gene>
    <name evidence="2" type="ORF">CFP75_31800</name>
</gene>
<sequence>MFFRQRLLQSWRAKPSAALSLSSLFLALAVALQIPPVHDVLAYKAGWNLFWPTQWALTIACCLMVHIFAIRAVATSRNQARLATRRITALMGAAFLVAFALFSTDPDHPDFVLGPQSRLEVPGHVPILVGLAWVVVMATLASSAMTHAVRAWHWAAKSPEPTKAWLRAGLRISAAGFGVGVLYCLHSAAYQTAEMVGWIPAWTQQSVSDPLITAAPTLIFIGSVLPAIESWHRERLDGTRLLRRLEPIRRLLVAQVSLEHLTAIQRLQRLLLHHWRPMILVYQLMIDFEDALLRIQQEVPMALSRYTINQAYRKDIDDNERRAVVVAVVLAAWAGVPHAVETPEGFLENRIDRIVGIVLKLAEHRHMPPLEDSENAQQETTLITDLDRWLRAADLLRDFPVDLDTMALGSSHH</sequence>
<organism evidence="2 3">
    <name type="scientific">Amycolatopsis alba DSM 44262</name>
    <dbReference type="NCBI Taxonomy" id="1125972"/>
    <lineage>
        <taxon>Bacteria</taxon>
        <taxon>Bacillati</taxon>
        <taxon>Actinomycetota</taxon>
        <taxon>Actinomycetes</taxon>
        <taxon>Pseudonocardiales</taxon>
        <taxon>Pseudonocardiaceae</taxon>
        <taxon>Amycolatopsis</taxon>
    </lineage>
</organism>
<keyword evidence="3" id="KW-1185">Reference proteome</keyword>
<keyword evidence="1" id="KW-0812">Transmembrane</keyword>
<dbReference type="AlphaFoldDB" id="A0A229REW0"/>
<name>A0A229REW0_AMYAL</name>
<dbReference type="Proteomes" id="UP000215563">
    <property type="component" value="Unassembled WGS sequence"/>
</dbReference>
<protein>
    <submittedName>
        <fullName evidence="2">Uncharacterized protein</fullName>
    </submittedName>
</protein>
<feature type="transmembrane region" description="Helical" evidence="1">
    <location>
        <begin position="55"/>
        <end position="74"/>
    </location>
</feature>
<evidence type="ECO:0000256" key="1">
    <source>
        <dbReference type="SAM" id="Phobius"/>
    </source>
</evidence>
<accession>A0A229REW0</accession>
<keyword evidence="1" id="KW-1133">Transmembrane helix</keyword>
<evidence type="ECO:0000313" key="3">
    <source>
        <dbReference type="Proteomes" id="UP000215563"/>
    </source>
</evidence>
<comment type="caution">
    <text evidence="2">The sequence shown here is derived from an EMBL/GenBank/DDBJ whole genome shotgun (WGS) entry which is preliminary data.</text>
</comment>